<keyword evidence="1" id="KW-1133">Transmembrane helix</keyword>
<keyword evidence="1" id="KW-0472">Membrane</keyword>
<gene>
    <name evidence="2" type="ORF">HJG54_07915</name>
</gene>
<feature type="transmembrane region" description="Helical" evidence="1">
    <location>
        <begin position="12"/>
        <end position="30"/>
    </location>
</feature>
<organism evidence="2">
    <name type="scientific">Leptolyngbya sp. NK1-12</name>
    <dbReference type="NCBI Taxonomy" id="2547451"/>
    <lineage>
        <taxon>Bacteria</taxon>
        <taxon>Bacillati</taxon>
        <taxon>Cyanobacteriota</taxon>
        <taxon>Cyanophyceae</taxon>
        <taxon>Leptolyngbyales</taxon>
        <taxon>Leptolyngbyaceae</taxon>
        <taxon>Leptolyngbya group</taxon>
        <taxon>Leptolyngbya</taxon>
    </lineage>
</organism>
<sequence>MKKRPEPHQQLGMRLFLMGGALAVIAGLTMDVRESISFERANRRPENCAGTVNADATISREQLASFLTIPERGTKTAVLDILQMPYCQLPNLEIRAGVPAERSVYRLAFDPQTWLVVLFEGEEYAGYQFRVMR</sequence>
<evidence type="ECO:0000256" key="1">
    <source>
        <dbReference type="SAM" id="Phobius"/>
    </source>
</evidence>
<keyword evidence="1" id="KW-0812">Transmembrane</keyword>
<reference evidence="2" key="1">
    <citation type="submission" date="2020-05" db="EMBL/GenBank/DDBJ databases">
        <authorList>
            <person name="Zhu T."/>
            <person name="Keshari N."/>
            <person name="Lu X."/>
        </authorList>
    </citation>
    <scope>NUCLEOTIDE SEQUENCE</scope>
    <source>
        <strain evidence="2">NK1-12</strain>
    </source>
</reference>
<proteinExistence type="predicted"/>
<protein>
    <submittedName>
        <fullName evidence="2">Uncharacterized protein</fullName>
    </submittedName>
</protein>
<name>A0AA97AJK5_9CYAN</name>
<dbReference type="EMBL" id="CP053586">
    <property type="protein sequence ID" value="WNZ22787.1"/>
    <property type="molecule type" value="Genomic_DNA"/>
</dbReference>
<dbReference type="AlphaFoldDB" id="A0AA97AJK5"/>
<dbReference type="RefSeq" id="WP_316434330.1">
    <property type="nucleotide sequence ID" value="NZ_CP053586.1"/>
</dbReference>
<evidence type="ECO:0000313" key="2">
    <source>
        <dbReference type="EMBL" id="WNZ22787.1"/>
    </source>
</evidence>
<accession>A0AA97AJK5</accession>